<proteinExistence type="predicted"/>
<name>A0ABV0TAF9_9TELE</name>
<reference evidence="1 2" key="1">
    <citation type="submission" date="2021-06" db="EMBL/GenBank/DDBJ databases">
        <authorList>
            <person name="Palmer J.M."/>
        </authorList>
    </citation>
    <scope>NUCLEOTIDE SEQUENCE [LARGE SCALE GENOMIC DNA]</scope>
    <source>
        <strain evidence="2">if_2019</strain>
        <tissue evidence="1">Muscle</tissue>
    </source>
</reference>
<accession>A0ABV0TAF9</accession>
<protein>
    <submittedName>
        <fullName evidence="1">Uncharacterized protein</fullName>
    </submittedName>
</protein>
<dbReference type="EMBL" id="JAHRIQ010024469">
    <property type="protein sequence ID" value="MEQ2229056.1"/>
    <property type="molecule type" value="Genomic_DNA"/>
</dbReference>
<evidence type="ECO:0000313" key="2">
    <source>
        <dbReference type="Proteomes" id="UP001482620"/>
    </source>
</evidence>
<evidence type="ECO:0000313" key="1">
    <source>
        <dbReference type="EMBL" id="MEQ2229056.1"/>
    </source>
</evidence>
<comment type="caution">
    <text evidence="1">The sequence shown here is derived from an EMBL/GenBank/DDBJ whole genome shotgun (WGS) entry which is preliminary data.</text>
</comment>
<sequence length="107" mass="12075">MELTDVWWRRVKVKQMRDLWTPPAAIHRPTVGSSLSAHRHTQAGVKGHVAQELLAVSTHGQRILGGSSAHAQFRSCSQRTDFRLSSDPLLMSLCRFADHFHSLLIHL</sequence>
<gene>
    <name evidence="1" type="ORF">ILYODFUR_015033</name>
</gene>
<organism evidence="1 2">
    <name type="scientific">Ilyodon furcidens</name>
    <name type="common">goldbreast splitfin</name>
    <dbReference type="NCBI Taxonomy" id="33524"/>
    <lineage>
        <taxon>Eukaryota</taxon>
        <taxon>Metazoa</taxon>
        <taxon>Chordata</taxon>
        <taxon>Craniata</taxon>
        <taxon>Vertebrata</taxon>
        <taxon>Euteleostomi</taxon>
        <taxon>Actinopterygii</taxon>
        <taxon>Neopterygii</taxon>
        <taxon>Teleostei</taxon>
        <taxon>Neoteleostei</taxon>
        <taxon>Acanthomorphata</taxon>
        <taxon>Ovalentaria</taxon>
        <taxon>Atherinomorphae</taxon>
        <taxon>Cyprinodontiformes</taxon>
        <taxon>Goodeidae</taxon>
        <taxon>Ilyodon</taxon>
    </lineage>
</organism>
<keyword evidence="2" id="KW-1185">Reference proteome</keyword>
<dbReference type="Proteomes" id="UP001482620">
    <property type="component" value="Unassembled WGS sequence"/>
</dbReference>